<gene>
    <name evidence="2" type="ORF">ASZ90_012740</name>
</gene>
<dbReference type="InterPro" id="IPR003847">
    <property type="entry name" value="Put_antitoxin"/>
</dbReference>
<comment type="caution">
    <text evidence="2">The sequence shown here is derived from an EMBL/GenBank/DDBJ whole genome shotgun (WGS) entry which is preliminary data.</text>
</comment>
<name>A0A0W8F9N4_9ZZZZ</name>
<keyword evidence="1" id="KW-1277">Toxin-antitoxin system</keyword>
<proteinExistence type="predicted"/>
<reference evidence="2" key="1">
    <citation type="journal article" date="2015" name="Proc. Natl. Acad. Sci. U.S.A.">
        <title>Networks of energetic and metabolic interactions define dynamics in microbial communities.</title>
        <authorList>
            <person name="Embree M."/>
            <person name="Liu J.K."/>
            <person name="Al-Bassam M.M."/>
            <person name="Zengler K."/>
        </authorList>
    </citation>
    <scope>NUCLEOTIDE SEQUENCE</scope>
</reference>
<sequence>MASKTISIRDDVYKLLKDAKREEESFSDAIERLLKKDKVNLSEYFGALKEDPILDRLEADSKRIREMARSRV</sequence>
<protein>
    <submittedName>
        <fullName evidence="2">Vapb protein (Antitoxin to vapc)</fullName>
    </submittedName>
</protein>
<dbReference type="EMBL" id="LNQE01001433">
    <property type="protein sequence ID" value="KUG17568.1"/>
    <property type="molecule type" value="Genomic_DNA"/>
</dbReference>
<organism evidence="2">
    <name type="scientific">hydrocarbon metagenome</name>
    <dbReference type="NCBI Taxonomy" id="938273"/>
    <lineage>
        <taxon>unclassified sequences</taxon>
        <taxon>metagenomes</taxon>
        <taxon>ecological metagenomes</taxon>
    </lineage>
</organism>
<dbReference type="AlphaFoldDB" id="A0A0W8F9N4"/>
<accession>A0A0W8F9N4</accession>
<dbReference type="Pfam" id="PF02697">
    <property type="entry name" value="VAPB_antitox"/>
    <property type="match status" value="1"/>
</dbReference>
<evidence type="ECO:0000256" key="1">
    <source>
        <dbReference type="ARBA" id="ARBA00022649"/>
    </source>
</evidence>
<evidence type="ECO:0000313" key="2">
    <source>
        <dbReference type="EMBL" id="KUG17568.1"/>
    </source>
</evidence>